<gene>
    <name evidence="4" type="ORF">EV700_3346</name>
</gene>
<dbReference type="SUPFAM" id="SSF51905">
    <property type="entry name" value="FAD/NAD(P)-binding domain"/>
    <property type="match status" value="1"/>
</dbReference>
<accession>A0A4Q7YFK9</accession>
<comment type="caution">
    <text evidence="4">The sequence shown here is derived from an EMBL/GenBank/DDBJ whole genome shotgun (WGS) entry which is preliminary data.</text>
</comment>
<name>A0A4Q7YFK9_9GAMM</name>
<evidence type="ECO:0000256" key="2">
    <source>
        <dbReference type="SAM" id="MobiDB-lite"/>
    </source>
</evidence>
<keyword evidence="5" id="KW-1185">Reference proteome</keyword>
<dbReference type="Proteomes" id="UP000292423">
    <property type="component" value="Unassembled WGS sequence"/>
</dbReference>
<sequence length="394" mass="43943">MDTVAVDCLILGGGLSGLWLLNVLRNAGYSTLMIHDDRELGGLQSLNSAGLVHGGWRVGVNLLNRREQLQDMPALWENCLRGSGLLDLRGVTILSPEQHLWSPGDWRSRANLLLAAANTAGKVRRLGRDHFPGLLRGSGFSGDVYSLEHPVLDAVSLLEVLAKPHLDCIYQAGQQDVHIQTDDLHVSKAVFIRKGKVQLRIHPRQVFLTAGAGNAALLQDIGVNRPLMARRPIHMVCVQQPDLPAFYGHCYSENRRPRLTITTHTHANGDRLWYVAGGVAEEGVSRDETLQIQAVKAELKTLLPWQNLQGARFRSFLIDRIYPLESLPWQPAEAFVRPFGNNWLVWPTRLVLAPNAGRQVLAGLAEHRFEPSLPQPENLPMERTRPGRPLWDKL</sequence>
<dbReference type="OrthoDB" id="211690at2"/>
<dbReference type="RefSeq" id="WP_130415933.1">
    <property type="nucleotide sequence ID" value="NZ_SHKX01000018.1"/>
</dbReference>
<evidence type="ECO:0000313" key="5">
    <source>
        <dbReference type="Proteomes" id="UP000292423"/>
    </source>
</evidence>
<organism evidence="4 5">
    <name type="scientific">Fluviicoccus keumensis</name>
    <dbReference type="NCBI Taxonomy" id="1435465"/>
    <lineage>
        <taxon>Bacteria</taxon>
        <taxon>Pseudomonadati</taxon>
        <taxon>Pseudomonadota</taxon>
        <taxon>Gammaproteobacteria</taxon>
        <taxon>Moraxellales</taxon>
        <taxon>Moraxellaceae</taxon>
        <taxon>Fluviicoccus</taxon>
    </lineage>
</organism>
<evidence type="ECO:0000256" key="1">
    <source>
        <dbReference type="ARBA" id="ARBA00023002"/>
    </source>
</evidence>
<dbReference type="GO" id="GO:0016491">
    <property type="term" value="F:oxidoreductase activity"/>
    <property type="evidence" value="ECO:0007669"/>
    <property type="project" value="UniProtKB-KW"/>
</dbReference>
<dbReference type="PRINTS" id="PR00420">
    <property type="entry name" value="RNGMNOXGNASE"/>
</dbReference>
<feature type="compositionally biased region" description="Basic and acidic residues" evidence="2">
    <location>
        <begin position="380"/>
        <end position="394"/>
    </location>
</feature>
<dbReference type="InterPro" id="IPR006076">
    <property type="entry name" value="FAD-dep_OxRdtase"/>
</dbReference>
<reference evidence="4 5" key="1">
    <citation type="submission" date="2019-02" db="EMBL/GenBank/DDBJ databases">
        <title>Genomic Encyclopedia of Type Strains, Phase IV (KMG-IV): sequencing the most valuable type-strain genomes for metagenomic binning, comparative biology and taxonomic classification.</title>
        <authorList>
            <person name="Goeker M."/>
        </authorList>
    </citation>
    <scope>NUCLEOTIDE SEQUENCE [LARGE SCALE GENOMIC DNA]</scope>
    <source>
        <strain evidence="4 5">DSM 105135</strain>
    </source>
</reference>
<dbReference type="InterPro" id="IPR036188">
    <property type="entry name" value="FAD/NAD-bd_sf"/>
</dbReference>
<evidence type="ECO:0000259" key="3">
    <source>
        <dbReference type="Pfam" id="PF01266"/>
    </source>
</evidence>
<protein>
    <submittedName>
        <fullName evidence="4">FAD dependent oxidoreductase</fullName>
    </submittedName>
</protein>
<keyword evidence="1" id="KW-0560">Oxidoreductase</keyword>
<dbReference type="EMBL" id="SHKX01000018">
    <property type="protein sequence ID" value="RZU35393.1"/>
    <property type="molecule type" value="Genomic_DNA"/>
</dbReference>
<dbReference type="Pfam" id="PF01266">
    <property type="entry name" value="DAO"/>
    <property type="match status" value="1"/>
</dbReference>
<evidence type="ECO:0000313" key="4">
    <source>
        <dbReference type="EMBL" id="RZU35393.1"/>
    </source>
</evidence>
<feature type="region of interest" description="Disordered" evidence="2">
    <location>
        <begin position="372"/>
        <end position="394"/>
    </location>
</feature>
<dbReference type="AlphaFoldDB" id="A0A4Q7YFK9"/>
<feature type="domain" description="FAD dependent oxidoreductase" evidence="3">
    <location>
        <begin position="7"/>
        <end position="297"/>
    </location>
</feature>
<proteinExistence type="predicted"/>
<dbReference type="Gene3D" id="3.50.50.60">
    <property type="entry name" value="FAD/NAD(P)-binding domain"/>
    <property type="match status" value="1"/>
</dbReference>
<dbReference type="Gene3D" id="3.30.9.10">
    <property type="entry name" value="D-Amino Acid Oxidase, subunit A, domain 2"/>
    <property type="match status" value="1"/>
</dbReference>